<dbReference type="EMBL" id="VGIY01000167">
    <property type="protein sequence ID" value="MBM3317688.1"/>
    <property type="molecule type" value="Genomic_DNA"/>
</dbReference>
<dbReference type="GO" id="GO:0003677">
    <property type="term" value="F:DNA binding"/>
    <property type="evidence" value="ECO:0007669"/>
    <property type="project" value="UniProtKB-KW"/>
</dbReference>
<dbReference type="InterPro" id="IPR005175">
    <property type="entry name" value="PPC_dom"/>
</dbReference>
<evidence type="ECO:0000259" key="1">
    <source>
        <dbReference type="PROSITE" id="PS51742"/>
    </source>
</evidence>
<evidence type="ECO:0000313" key="3">
    <source>
        <dbReference type="Proteomes" id="UP000748308"/>
    </source>
</evidence>
<dbReference type="Proteomes" id="UP000748308">
    <property type="component" value="Unassembled WGS sequence"/>
</dbReference>
<dbReference type="SUPFAM" id="SSF117856">
    <property type="entry name" value="AF0104/ALDC/Ptd012-like"/>
    <property type="match status" value="1"/>
</dbReference>
<dbReference type="AlphaFoldDB" id="A0A938BNW8"/>
<dbReference type="InterPro" id="IPR025707">
    <property type="entry name" value="DNA_bp_PD1"/>
</dbReference>
<accession>A0A938BNW8</accession>
<comment type="caution">
    <text evidence="2">The sequence shown here is derived from an EMBL/GenBank/DDBJ whole genome shotgun (WGS) entry which is preliminary data.</text>
</comment>
<organism evidence="2 3">
    <name type="scientific">Eiseniibacteriota bacterium</name>
    <dbReference type="NCBI Taxonomy" id="2212470"/>
    <lineage>
        <taxon>Bacteria</taxon>
        <taxon>Candidatus Eiseniibacteriota</taxon>
    </lineage>
</organism>
<evidence type="ECO:0000313" key="2">
    <source>
        <dbReference type="EMBL" id="MBM3317688.1"/>
    </source>
</evidence>
<feature type="domain" description="PPC" evidence="1">
    <location>
        <begin position="3"/>
        <end position="143"/>
    </location>
</feature>
<dbReference type="Pfam" id="PF03479">
    <property type="entry name" value="PCC"/>
    <property type="match status" value="1"/>
</dbReference>
<protein>
    <submittedName>
        <fullName evidence="2">DNA-binding protein</fullName>
    </submittedName>
</protein>
<name>A0A938BNW8_UNCEI</name>
<dbReference type="PIRSF" id="PIRSF016702">
    <property type="entry name" value="DNA_bp_PD1"/>
    <property type="match status" value="1"/>
</dbReference>
<sequence length="143" mass="15134">MKAQTMDGCASVRLLVFAEDDEVLPELTAYARSEGIGAAHFTGIGAFSGATLGHFDPATRVYGEIVIDRQVEVIALTGNIGLHDGAPRVHAHALVGLPDGSTRAGHLVAARVRPTLELFVTVLPGEIRRRMDEASGLPLINPD</sequence>
<dbReference type="PANTHER" id="PTHR34988:SF1">
    <property type="entry name" value="DNA-BINDING PROTEIN"/>
    <property type="match status" value="1"/>
</dbReference>
<gene>
    <name evidence="2" type="ORF">FJY75_07530</name>
</gene>
<dbReference type="PANTHER" id="PTHR34988">
    <property type="entry name" value="PROTEIN, PUTATIVE-RELATED"/>
    <property type="match status" value="1"/>
</dbReference>
<keyword evidence="2" id="KW-0238">DNA-binding</keyword>
<dbReference type="PROSITE" id="PS51742">
    <property type="entry name" value="PPC"/>
    <property type="match status" value="1"/>
</dbReference>
<dbReference type="CDD" id="cd11378">
    <property type="entry name" value="DUF296"/>
    <property type="match status" value="1"/>
</dbReference>
<proteinExistence type="predicted"/>
<dbReference type="Gene3D" id="3.30.1330.80">
    <property type="entry name" value="Hypothetical protein, similar to alpha- acetolactate decarboxylase, domain 2"/>
    <property type="match status" value="1"/>
</dbReference>
<reference evidence="2" key="1">
    <citation type="submission" date="2019-03" db="EMBL/GenBank/DDBJ databases">
        <title>Lake Tanganyika Metagenome-Assembled Genomes (MAGs).</title>
        <authorList>
            <person name="Tran P."/>
        </authorList>
    </citation>
    <scope>NUCLEOTIDE SEQUENCE</scope>
    <source>
        <strain evidence="2">M_DeepCast_400m_m2_100</strain>
    </source>
</reference>